<dbReference type="PANTHER" id="PTHR43657:SF1">
    <property type="entry name" value="ALTERED INHERITANCE OF MITOCHONDRIA PROTEIN 24, MITOCHONDRIAL"/>
    <property type="match status" value="1"/>
</dbReference>
<dbReference type="EMBL" id="LT607756">
    <property type="protein sequence ID" value="SCG86612.1"/>
    <property type="molecule type" value="Genomic_DNA"/>
</dbReference>
<gene>
    <name evidence="1" type="ORF">MCBB_2069</name>
</gene>
<protein>
    <recommendedName>
        <fullName evidence="3">TIGR00266 family protein</fullName>
    </recommendedName>
</protein>
<dbReference type="Proteomes" id="UP000094707">
    <property type="component" value="Chromosome I"/>
</dbReference>
<sequence length="262" mass="28143">MINHKLVGNAMQMLVTELSPGEEVYGVAGKFLWKTDNVDMETRLGSGKREEKKGFLDQAIGTAIDMGKRKLAGESLAFVYFTPMGSQGLVSFAQMIPGEIKHIELDGSKDLFVQSEGLLTAESTVNFDIALTKKLGAGVFGGEGFILERFSDRGSLFLGACGNLIELNPADYGGTIQIDTGCLVAFEDTIDYDIEMIGGLNEKGLKNIIFGGEGIFFATLRGNGKVWIQSMNLTSLSRTIVSKAGQPAAQDRTDFGGLLSGF</sequence>
<dbReference type="SUPFAM" id="SSF51219">
    <property type="entry name" value="TRAP-like"/>
    <property type="match status" value="1"/>
</dbReference>
<dbReference type="AlphaFoldDB" id="A0A1D3L4P4"/>
<accession>A0A1D3L4P4</accession>
<dbReference type="InterPro" id="IPR036983">
    <property type="entry name" value="AIM24_sf"/>
</dbReference>
<dbReference type="PATRIC" id="fig|129848.4.peg.2115"/>
<name>A0A1D3L4P4_9EURY</name>
<dbReference type="InterPro" id="IPR002838">
    <property type="entry name" value="AIM24"/>
</dbReference>
<dbReference type="InterPro" id="IPR016031">
    <property type="entry name" value="Trp_RNA-bd_attenuator-like_dom"/>
</dbReference>
<dbReference type="Gene3D" id="3.60.160.10">
    <property type="entry name" value="Mitochondrial biogenesis AIM24"/>
    <property type="match status" value="1"/>
</dbReference>
<dbReference type="GeneID" id="30412904"/>
<keyword evidence="2" id="KW-1185">Reference proteome</keyword>
<reference evidence="1 2" key="1">
    <citation type="submission" date="2016-08" db="EMBL/GenBank/DDBJ databases">
        <authorList>
            <person name="Seilhamer J.J."/>
        </authorList>
    </citation>
    <scope>NUCLEOTIDE SEQUENCE [LARGE SCALE GENOMIC DNA]</scope>
    <source>
        <strain evidence="1">Buetzberg</strain>
    </source>
</reference>
<evidence type="ECO:0008006" key="3">
    <source>
        <dbReference type="Google" id="ProtNLM"/>
    </source>
</evidence>
<dbReference type="KEGG" id="mcub:MCBB_2069"/>
<dbReference type="PANTHER" id="PTHR43657">
    <property type="entry name" value="TRYPTOPHAN RNA-BINDING ATTENUATOR PROTEIN-LIKE PROTEIN"/>
    <property type="match status" value="1"/>
</dbReference>
<organism evidence="1 2">
    <name type="scientific">Methanobacterium congolense</name>
    <dbReference type="NCBI Taxonomy" id="118062"/>
    <lineage>
        <taxon>Archaea</taxon>
        <taxon>Methanobacteriati</taxon>
        <taxon>Methanobacteriota</taxon>
        <taxon>Methanomada group</taxon>
        <taxon>Methanobacteria</taxon>
        <taxon>Methanobacteriales</taxon>
        <taxon>Methanobacteriaceae</taxon>
        <taxon>Methanobacterium</taxon>
    </lineage>
</organism>
<evidence type="ECO:0000313" key="1">
    <source>
        <dbReference type="EMBL" id="SCG86612.1"/>
    </source>
</evidence>
<dbReference type="RefSeq" id="WP_071907660.1">
    <property type="nucleotide sequence ID" value="NZ_LT607756.1"/>
</dbReference>
<evidence type="ECO:0000313" key="2">
    <source>
        <dbReference type="Proteomes" id="UP000094707"/>
    </source>
</evidence>
<dbReference type="OrthoDB" id="7592at2157"/>
<dbReference type="Pfam" id="PF01987">
    <property type="entry name" value="AIM24"/>
    <property type="match status" value="1"/>
</dbReference>
<proteinExistence type="predicted"/>